<dbReference type="InterPro" id="IPR050909">
    <property type="entry name" value="Bact_Autotransporter_VF"/>
</dbReference>
<evidence type="ECO:0000313" key="6">
    <source>
        <dbReference type="Proteomes" id="UP000005532"/>
    </source>
</evidence>
<dbReference type="InterPro" id="IPR011050">
    <property type="entry name" value="Pectin_lyase_fold/virulence"/>
</dbReference>
<dbReference type="RefSeq" id="WP_005825245.1">
    <property type="nucleotide sequence ID" value="NZ_ACQL01000115.1"/>
</dbReference>
<organism evidence="5 6">
    <name type="scientific">Actinobacillus minor NM305</name>
    <dbReference type="NCBI Taxonomy" id="637911"/>
    <lineage>
        <taxon>Bacteria</taxon>
        <taxon>Pseudomonadati</taxon>
        <taxon>Pseudomonadota</taxon>
        <taxon>Gammaproteobacteria</taxon>
        <taxon>Pasteurellales</taxon>
        <taxon>Pasteurellaceae</taxon>
        <taxon>Actinobacillus</taxon>
    </lineage>
</organism>
<dbReference type="GO" id="GO:0005576">
    <property type="term" value="C:extracellular region"/>
    <property type="evidence" value="ECO:0007669"/>
    <property type="project" value="UniProtKB-SubCell"/>
</dbReference>
<proteinExistence type="predicted"/>
<gene>
    <name evidence="5" type="ORF">AM305_01881</name>
</gene>
<dbReference type="Gene3D" id="2.160.20.20">
    <property type="match status" value="1"/>
</dbReference>
<keyword evidence="3" id="KW-0732">Signal</keyword>
<dbReference type="AlphaFoldDB" id="C5S3X2"/>
<evidence type="ECO:0000313" key="5">
    <source>
        <dbReference type="EMBL" id="EER46413.1"/>
    </source>
</evidence>
<dbReference type="PANTHER" id="PTHR12338:SF5">
    <property type="entry name" value="ANTIGEN 43-RELATED"/>
    <property type="match status" value="1"/>
</dbReference>
<dbReference type="Pfam" id="PF03212">
    <property type="entry name" value="Pertactin"/>
    <property type="match status" value="1"/>
</dbReference>
<sequence length="251" mass="27520">MSAQQKDTNDGFVLGHIQYGNNTVTINDSNLTAERAFISVMSSYSPGDSYLNLTLNNTTVISDTLHSSSYKTDFTANNSLLSGQVSNSNANFTLRNTEWNMPSSSSIRNLSSENVTISIGKKEYFSTLTINENLTGNTHFTLNTDIAKQRADRIVVNGTAEGEHNITVQNSGAEPNEEGGRVTLVEINNPSTALFSLKDKEFIDLGAFRYHLDKEGNNWVLLNRVKTPEPVIPPVEPTKPVTPPVEPVKPV</sequence>
<dbReference type="SUPFAM" id="SSF51126">
    <property type="entry name" value="Pectin lyase-like"/>
    <property type="match status" value="1"/>
</dbReference>
<dbReference type="PANTHER" id="PTHR12338">
    <property type="entry name" value="AUTOTRANSPORTER"/>
    <property type="match status" value="1"/>
</dbReference>
<evidence type="ECO:0000256" key="1">
    <source>
        <dbReference type="ARBA" id="ARBA00004613"/>
    </source>
</evidence>
<comment type="caution">
    <text evidence="5">The sequence shown here is derived from an EMBL/GenBank/DDBJ whole genome shotgun (WGS) entry which is preliminary data.</text>
</comment>
<feature type="non-terminal residue" evidence="5">
    <location>
        <position position="251"/>
    </location>
</feature>
<accession>C5S3X2</accession>
<keyword evidence="2" id="KW-0964">Secreted</keyword>
<comment type="subcellular location">
    <subcellularLocation>
        <location evidence="1">Secreted</location>
    </subcellularLocation>
</comment>
<name>C5S3X2_9PAST</name>
<dbReference type="eggNOG" id="COG3468">
    <property type="taxonomic scope" value="Bacteria"/>
</dbReference>
<feature type="domain" description="Pertactin central region" evidence="4">
    <location>
        <begin position="122"/>
        <end position="221"/>
    </location>
</feature>
<evidence type="ECO:0000256" key="3">
    <source>
        <dbReference type="ARBA" id="ARBA00022729"/>
    </source>
</evidence>
<reference evidence="5 6" key="1">
    <citation type="journal article" date="2010" name="Vet. Microbiol.">
        <title>Production of haemolysins by strains of the Actinobacillus minor/porcitonsillarum complex.</title>
        <authorList>
            <person name="Arya G."/>
            <person name="Niven D.F."/>
        </authorList>
    </citation>
    <scope>NUCLEOTIDE SEQUENCE [LARGE SCALE GENOMIC DNA]</scope>
    <source>
        <strain evidence="5 6">NM305</strain>
    </source>
</reference>
<dbReference type="InterPro" id="IPR012332">
    <property type="entry name" value="Autotransporter_pectin_lyase_C"/>
</dbReference>
<dbReference type="NCBIfam" id="TIGR01414">
    <property type="entry name" value="autotrans_barl"/>
    <property type="match status" value="1"/>
</dbReference>
<dbReference type="Proteomes" id="UP000005532">
    <property type="component" value="Unassembled WGS sequence"/>
</dbReference>
<evidence type="ECO:0000256" key="2">
    <source>
        <dbReference type="ARBA" id="ARBA00022525"/>
    </source>
</evidence>
<dbReference type="InterPro" id="IPR004899">
    <property type="entry name" value="Pertactin_central"/>
</dbReference>
<dbReference type="EMBL" id="ACQL01000115">
    <property type="protein sequence ID" value="EER46413.1"/>
    <property type="molecule type" value="Genomic_DNA"/>
</dbReference>
<dbReference type="OrthoDB" id="6053567at2"/>
<dbReference type="InterPro" id="IPR006315">
    <property type="entry name" value="OM_autotransptr_brl_dom"/>
</dbReference>
<evidence type="ECO:0000259" key="4">
    <source>
        <dbReference type="Pfam" id="PF03212"/>
    </source>
</evidence>
<dbReference type="GO" id="GO:0019867">
    <property type="term" value="C:outer membrane"/>
    <property type="evidence" value="ECO:0007669"/>
    <property type="project" value="InterPro"/>
</dbReference>
<protein>
    <submittedName>
        <fullName evidence="5">Outer membrane autotransporter, putative</fullName>
    </submittedName>
</protein>